<reference evidence="1 2" key="1">
    <citation type="submission" date="2019-02" db="EMBL/GenBank/DDBJ databases">
        <title>Deep-cultivation of Planctomycetes and their phenomic and genomic characterization uncovers novel biology.</title>
        <authorList>
            <person name="Wiegand S."/>
            <person name="Jogler M."/>
            <person name="Boedeker C."/>
            <person name="Pinto D."/>
            <person name="Vollmers J."/>
            <person name="Rivas-Marin E."/>
            <person name="Kohn T."/>
            <person name="Peeters S.H."/>
            <person name="Heuer A."/>
            <person name="Rast P."/>
            <person name="Oberbeckmann S."/>
            <person name="Bunk B."/>
            <person name="Jeske O."/>
            <person name="Meyerdierks A."/>
            <person name="Storesund J.E."/>
            <person name="Kallscheuer N."/>
            <person name="Luecker S."/>
            <person name="Lage O.M."/>
            <person name="Pohl T."/>
            <person name="Merkel B.J."/>
            <person name="Hornburger P."/>
            <person name="Mueller R.-W."/>
            <person name="Bruemmer F."/>
            <person name="Labrenz M."/>
            <person name="Spormann A.M."/>
            <person name="Op den Camp H."/>
            <person name="Overmann J."/>
            <person name="Amann R."/>
            <person name="Jetten M.S.M."/>
            <person name="Mascher T."/>
            <person name="Medema M.H."/>
            <person name="Devos D.P."/>
            <person name="Kaster A.-K."/>
            <person name="Ovreas L."/>
            <person name="Rohde M."/>
            <person name="Galperin M.Y."/>
            <person name="Jogler C."/>
        </authorList>
    </citation>
    <scope>NUCLEOTIDE SEQUENCE [LARGE SCALE GENOMIC DNA]</scope>
    <source>
        <strain evidence="1 2">SV_7m_r</strain>
    </source>
</reference>
<protein>
    <recommendedName>
        <fullName evidence="3">HNH domain-containing protein</fullName>
    </recommendedName>
</protein>
<keyword evidence="2" id="KW-1185">Reference proteome</keyword>
<dbReference type="PANTHER" id="PTHR37827:SF1">
    <property type="entry name" value="HNH DOMAIN-CONTAINING PROTEIN"/>
    <property type="match status" value="1"/>
</dbReference>
<accession>A0A517STJ8</accession>
<dbReference type="EMBL" id="CP036272">
    <property type="protein sequence ID" value="QDT59446.1"/>
    <property type="molecule type" value="Genomic_DNA"/>
</dbReference>
<evidence type="ECO:0000313" key="1">
    <source>
        <dbReference type="EMBL" id="QDT59446.1"/>
    </source>
</evidence>
<name>A0A517STJ8_9BACT</name>
<sequence length="89" mass="10916">MPCQLCGSNEVHSEHHLIPRHCHRKNWWKRHFTKEQMQQTILLCKMCHESVHELIPDEKELGRDFYTIEKLQSHPDIAKYLDWKRKRLN</sequence>
<dbReference type="AlphaFoldDB" id="A0A517STJ8"/>
<proteinExistence type="predicted"/>
<evidence type="ECO:0008006" key="3">
    <source>
        <dbReference type="Google" id="ProtNLM"/>
    </source>
</evidence>
<dbReference type="Proteomes" id="UP000315003">
    <property type="component" value="Chromosome"/>
</dbReference>
<gene>
    <name evidence="1" type="ORF">SV7mr_19530</name>
</gene>
<organism evidence="1 2">
    <name type="scientific">Stieleria bergensis</name>
    <dbReference type="NCBI Taxonomy" id="2528025"/>
    <lineage>
        <taxon>Bacteria</taxon>
        <taxon>Pseudomonadati</taxon>
        <taxon>Planctomycetota</taxon>
        <taxon>Planctomycetia</taxon>
        <taxon>Pirellulales</taxon>
        <taxon>Pirellulaceae</taxon>
        <taxon>Stieleria</taxon>
    </lineage>
</organism>
<dbReference type="OrthoDB" id="9802640at2"/>
<evidence type="ECO:0000313" key="2">
    <source>
        <dbReference type="Proteomes" id="UP000315003"/>
    </source>
</evidence>
<dbReference type="PANTHER" id="PTHR37827">
    <property type="entry name" value="TUDOR DOMAIN-CONTAINING PROTEIN"/>
    <property type="match status" value="1"/>
</dbReference>